<name>A0A9C7C5X0_9VIRU</name>
<proteinExistence type="predicted"/>
<sequence length="927" mass="104450">MKVDSTFSFILIWLLAILLIALLLVFLLYIISSNYKHSKNTTTTVSVYSDDNVISNKYSIKDDNVQNMNTLTREVESSQLDDFIDQEIECIVKDIENEKHANYIASKIRERINHDVNDYNVDDKNKNNIEYDNNNNNNSTSSSVITLLSIKQIHIRLSEKGENKEIVSLSALYLTRANISQGRLPVEVRITFYRKNDKERPLGYMDTTIRSLGRPIILKEISRCLIYGEIYRVCIKSKQAIFYDDFVYIHSPFPEMVPILICQDAILLKCNKNQTASLYETVKYSPDLFSFKYLNNFPNLLPNLGIKANQFSNLEPIPGKTSGHCLLYAEDPIHFDGSLAFSDKSDGIVDAELTLIKNLSNPIEYYILLKRLSVINHSSSNIKGWIINHRSKDGAEYKQIFSVTACIEKYYSDSKIEIRPRERLRDLTIENSVTVWNTDEKIGIETGINDALFANRKVNDIAIPKDASFFQRNPYIVLDKETGECVMVTLHFFDHVPLNPRWALNPCHFNSRNHLLVINPQRKNHLSPYVSNVLIYKGEPGGASFTSQQGESHCSSVIVDRGKDLPSLSLPMVSLPGKQTFCVHIQHNEPRNDNICYSLIEKFPRSLPLETPLDNSSKYICKIYTRIPSLEIATKLTTNKTYANIGPNDITGLNNPYSDLANIIGGADKEIKTCTVFAIGFMESDGSIISDTIVQAIRSSLPNIVSVTDTNGVEVVRSKDLIVNNTSVLILLKNIYIDGSSQRWISSTPFGLGPCKTSGRCGILGNWVPLYTVDHVLKICKVFPYRYADNVSAKGFTVYLSNTCTFGRSVSASNISEVIALYLSPEIQGKRIVLNAITVRCNTAQDDDDDQLKKTKIFSIPSKESIGGEAEGATSIIILDRVIYALMAMVTTNVIREKQHFARYGLFTSGSATLSEQFVKKHRNIMN</sequence>
<accession>A0A9C7C5X0</accession>
<keyword evidence="1" id="KW-1133">Transmembrane helix</keyword>
<feature type="transmembrane region" description="Helical" evidence="1">
    <location>
        <begin position="7"/>
        <end position="31"/>
    </location>
</feature>
<organism evidence="2">
    <name type="scientific">Melicertus latisulcatus majanivirus</name>
    <dbReference type="NCBI Taxonomy" id="2984277"/>
    <lineage>
        <taxon>Viruses</taxon>
        <taxon>Viruses incertae sedis</taxon>
        <taxon>Naldaviricetes</taxon>
        <taxon>Nimaviridae</taxon>
    </lineage>
</organism>
<reference evidence="2" key="1">
    <citation type="submission" date="2022-10" db="EMBL/GenBank/DDBJ databases">
        <title>Genome sequences of endogenous nimaviruses in decapod crustaceans.</title>
        <authorList>
            <person name="Kawato S."/>
            <person name="Nozaki R."/>
            <person name="Kondo H."/>
            <person name="Hirono I."/>
        </authorList>
    </citation>
    <scope>NUCLEOTIDE SEQUENCE</scope>
    <source>
        <strain evidence="2">Okinawa2016</strain>
    </source>
</reference>
<keyword evidence="1" id="KW-0812">Transmembrane</keyword>
<protein>
    <submittedName>
        <fullName evidence="2">Wsv216-like protein</fullName>
    </submittedName>
</protein>
<evidence type="ECO:0000313" key="2">
    <source>
        <dbReference type="EMBL" id="BDT62329.1"/>
    </source>
</evidence>
<keyword evidence="1" id="KW-0472">Membrane</keyword>
<evidence type="ECO:0000256" key="1">
    <source>
        <dbReference type="SAM" id="Phobius"/>
    </source>
</evidence>
<dbReference type="EMBL" id="LC738874">
    <property type="protein sequence ID" value="BDT62329.1"/>
    <property type="molecule type" value="Genomic_DNA"/>
</dbReference>